<name>A0A6I3KSZ2_9NOCA</name>
<dbReference type="Gene3D" id="3.40.430.10">
    <property type="entry name" value="Dihydrofolate Reductase, subunit A"/>
    <property type="match status" value="1"/>
</dbReference>
<dbReference type="SUPFAM" id="SSF53597">
    <property type="entry name" value="Dihydrofolate reductase-like"/>
    <property type="match status" value="1"/>
</dbReference>
<feature type="domain" description="Bacterial bifunctional deaminase-reductase C-terminal" evidence="1">
    <location>
        <begin position="4"/>
        <end position="168"/>
    </location>
</feature>
<accession>A0A6I3KSZ2</accession>
<proteinExistence type="predicted"/>
<dbReference type="PANTHER" id="PTHR38011:SF11">
    <property type="entry name" value="2,5-DIAMINO-6-RIBOSYLAMINO-4(3H)-PYRIMIDINONE 5'-PHOSPHATE REDUCTASE"/>
    <property type="match status" value="1"/>
</dbReference>
<dbReference type="Proteomes" id="UP000432464">
    <property type="component" value="Unassembled WGS sequence"/>
</dbReference>
<comment type="caution">
    <text evidence="2">The sequence shown here is derived from an EMBL/GenBank/DDBJ whole genome shotgun (WGS) entry which is preliminary data.</text>
</comment>
<dbReference type="RefSeq" id="WP_328289772.1">
    <property type="nucleotide sequence ID" value="NZ_WMBB01000002.1"/>
</dbReference>
<sequence length="191" mass="21044">MRNLVYYMAVTLDGFIAGPEGQYDFYPLADDMTAWIAERYPESVPTHIRPHVGLPVDTPNKEWDTILMGRGSYEPGLAAGADSPYGHMKQYVFSRTLAQADYPRVEIVAGDPVELVRRLKKEGGKDIWLCGGGNLAGQLIDEIDRLIIKSYPVIAGAGIPMFSGVFSPTGFAVTDRRSFSNGAQVTWLERA</sequence>
<dbReference type="AlphaFoldDB" id="A0A6I3KSZ2"/>
<keyword evidence="3" id="KW-1185">Reference proteome</keyword>
<dbReference type="GO" id="GO:0009231">
    <property type="term" value="P:riboflavin biosynthetic process"/>
    <property type="evidence" value="ECO:0007669"/>
    <property type="project" value="InterPro"/>
</dbReference>
<organism evidence="2 3">
    <name type="scientific">Nocardia aurantiaca</name>
    <dbReference type="NCBI Taxonomy" id="2675850"/>
    <lineage>
        <taxon>Bacteria</taxon>
        <taxon>Bacillati</taxon>
        <taxon>Actinomycetota</taxon>
        <taxon>Actinomycetes</taxon>
        <taxon>Mycobacteriales</taxon>
        <taxon>Nocardiaceae</taxon>
        <taxon>Nocardia</taxon>
    </lineage>
</organism>
<dbReference type="Pfam" id="PF01872">
    <property type="entry name" value="RibD_C"/>
    <property type="match status" value="1"/>
</dbReference>
<evidence type="ECO:0000313" key="2">
    <source>
        <dbReference type="EMBL" id="MTE12196.1"/>
    </source>
</evidence>
<reference evidence="2 3" key="1">
    <citation type="submission" date="2019-11" db="EMBL/GenBank/DDBJ databases">
        <title>Nocardia sp. nov. CT2-14 isolated from soil.</title>
        <authorList>
            <person name="Kanchanasin P."/>
            <person name="Tanasupawat S."/>
            <person name="Yuki M."/>
            <person name="Kudo T."/>
        </authorList>
    </citation>
    <scope>NUCLEOTIDE SEQUENCE [LARGE SCALE GENOMIC DNA]</scope>
    <source>
        <strain evidence="2 3">CT2-14</strain>
    </source>
</reference>
<evidence type="ECO:0000259" key="1">
    <source>
        <dbReference type="Pfam" id="PF01872"/>
    </source>
</evidence>
<dbReference type="InterPro" id="IPR050765">
    <property type="entry name" value="Riboflavin_Biosynth_HTPR"/>
</dbReference>
<protein>
    <submittedName>
        <fullName evidence="2">Dihydrofolate reductase</fullName>
    </submittedName>
</protein>
<dbReference type="PANTHER" id="PTHR38011">
    <property type="entry name" value="DIHYDROFOLATE REDUCTASE FAMILY PROTEIN (AFU_ORTHOLOGUE AFUA_8G06820)"/>
    <property type="match status" value="1"/>
</dbReference>
<dbReference type="EMBL" id="WMBB01000002">
    <property type="protein sequence ID" value="MTE12196.1"/>
    <property type="molecule type" value="Genomic_DNA"/>
</dbReference>
<dbReference type="InterPro" id="IPR002734">
    <property type="entry name" value="RibDG_C"/>
</dbReference>
<gene>
    <name evidence="2" type="ORF">GLP40_05275</name>
</gene>
<dbReference type="GO" id="GO:0008703">
    <property type="term" value="F:5-amino-6-(5-phosphoribosylamino)uracil reductase activity"/>
    <property type="evidence" value="ECO:0007669"/>
    <property type="project" value="InterPro"/>
</dbReference>
<evidence type="ECO:0000313" key="3">
    <source>
        <dbReference type="Proteomes" id="UP000432464"/>
    </source>
</evidence>
<dbReference type="InterPro" id="IPR024072">
    <property type="entry name" value="DHFR-like_dom_sf"/>
</dbReference>